<dbReference type="Pfam" id="PF00005">
    <property type="entry name" value="ABC_tran"/>
    <property type="match status" value="1"/>
</dbReference>
<dbReference type="EMBL" id="QYCY01000002">
    <property type="protein sequence ID" value="RLV75811.1"/>
    <property type="molecule type" value="Genomic_DNA"/>
</dbReference>
<dbReference type="eggNOG" id="COG1132">
    <property type="taxonomic scope" value="Bacteria"/>
</dbReference>
<keyword evidence="8 10" id="KW-1133">Transmembrane helix</keyword>
<dbReference type="Proteomes" id="UP000281594">
    <property type="component" value="Unassembled WGS sequence"/>
</dbReference>
<dbReference type="PANTHER" id="PTHR43394:SF1">
    <property type="entry name" value="ATP-BINDING CASSETTE SUB-FAMILY B MEMBER 10, MITOCHONDRIAL"/>
    <property type="match status" value="1"/>
</dbReference>
<feature type="transmembrane region" description="Helical" evidence="10">
    <location>
        <begin position="151"/>
        <end position="170"/>
    </location>
</feature>
<keyword evidence="6" id="KW-0547">Nucleotide-binding</keyword>
<dbReference type="SUPFAM" id="SSF90123">
    <property type="entry name" value="ABC transporter transmembrane region"/>
    <property type="match status" value="1"/>
</dbReference>
<dbReference type="KEGG" id="src:M271_02270"/>
<feature type="transmembrane region" description="Helical" evidence="10">
    <location>
        <begin position="176"/>
        <end position="195"/>
    </location>
</feature>
<gene>
    <name evidence="13" type="ORF">D3C57_141335</name>
</gene>
<reference evidence="13 14" key="1">
    <citation type="journal article" date="2018" name="J. Biol. Chem.">
        <title>Discovery of the actinoplanic acid pathway in Streptomyces rapamycinicus reveals a genetically conserved synergism with rapamycin.</title>
        <authorList>
            <person name="Mrak P."/>
            <person name="Krastel P."/>
            <person name="Pivk Lukancic P."/>
            <person name="Tao J."/>
            <person name="Pistorius D."/>
            <person name="Moore C.M."/>
        </authorList>
    </citation>
    <scope>NUCLEOTIDE SEQUENCE [LARGE SCALE GENOMIC DNA]</scope>
    <source>
        <strain evidence="13 14">NRRL 5491</strain>
    </source>
</reference>
<evidence type="ECO:0000259" key="11">
    <source>
        <dbReference type="PROSITE" id="PS50893"/>
    </source>
</evidence>
<protein>
    <submittedName>
        <fullName evidence="13">Multidrug ABC transporter permease</fullName>
    </submittedName>
</protein>
<dbReference type="InterPro" id="IPR003593">
    <property type="entry name" value="AAA+_ATPase"/>
</dbReference>
<dbReference type="InterPro" id="IPR039421">
    <property type="entry name" value="Type_1_exporter"/>
</dbReference>
<evidence type="ECO:0000313" key="14">
    <source>
        <dbReference type="Proteomes" id="UP000281594"/>
    </source>
</evidence>
<evidence type="ECO:0000256" key="10">
    <source>
        <dbReference type="SAM" id="Phobius"/>
    </source>
</evidence>
<evidence type="ECO:0000256" key="8">
    <source>
        <dbReference type="ARBA" id="ARBA00022989"/>
    </source>
</evidence>
<keyword evidence="7" id="KW-0067">ATP-binding</keyword>
<evidence type="ECO:0000256" key="1">
    <source>
        <dbReference type="ARBA" id="ARBA00004651"/>
    </source>
</evidence>
<evidence type="ECO:0000313" key="13">
    <source>
        <dbReference type="EMBL" id="RLV75811.1"/>
    </source>
</evidence>
<dbReference type="GO" id="GO:0016887">
    <property type="term" value="F:ATP hydrolysis activity"/>
    <property type="evidence" value="ECO:0007669"/>
    <property type="project" value="InterPro"/>
</dbReference>
<evidence type="ECO:0000256" key="3">
    <source>
        <dbReference type="ARBA" id="ARBA00022475"/>
    </source>
</evidence>
<dbReference type="SMART" id="SM00382">
    <property type="entry name" value="AAA"/>
    <property type="match status" value="1"/>
</dbReference>
<dbReference type="HOGENOM" id="CLU_000604_84_9_11"/>
<keyword evidence="2" id="KW-0813">Transport</keyword>
<comment type="caution">
    <text evidence="13">The sequence shown here is derived from an EMBL/GenBank/DDBJ whole genome shotgun (WGS) entry which is preliminary data.</text>
</comment>
<keyword evidence="9 10" id="KW-0472">Membrane</keyword>
<comment type="subcellular location">
    <subcellularLocation>
        <location evidence="1">Cell membrane</location>
        <topology evidence="1">Multi-pass membrane protein</topology>
    </subcellularLocation>
</comment>
<dbReference type="PROSITE" id="PS50929">
    <property type="entry name" value="ABC_TM1F"/>
    <property type="match status" value="1"/>
</dbReference>
<evidence type="ECO:0000256" key="7">
    <source>
        <dbReference type="ARBA" id="ARBA00022840"/>
    </source>
</evidence>
<dbReference type="InterPro" id="IPR011527">
    <property type="entry name" value="ABC1_TM_dom"/>
</dbReference>
<dbReference type="FunFam" id="1.20.1560.10:FF:000110">
    <property type="entry name" value="Multidrug ABC transporter permease"/>
    <property type="match status" value="1"/>
</dbReference>
<evidence type="ECO:0000256" key="4">
    <source>
        <dbReference type="ARBA" id="ARBA00022519"/>
    </source>
</evidence>
<dbReference type="PANTHER" id="PTHR43394">
    <property type="entry name" value="ATP-DEPENDENT PERMEASE MDL1, MITOCHONDRIAL"/>
    <property type="match status" value="1"/>
</dbReference>
<dbReference type="InterPro" id="IPR003439">
    <property type="entry name" value="ABC_transporter-like_ATP-bd"/>
</dbReference>
<dbReference type="PROSITE" id="PS50893">
    <property type="entry name" value="ABC_TRANSPORTER_2"/>
    <property type="match status" value="1"/>
</dbReference>
<dbReference type="GO" id="GO:0005524">
    <property type="term" value="F:ATP binding"/>
    <property type="evidence" value="ECO:0007669"/>
    <property type="project" value="UniProtKB-KW"/>
</dbReference>
<name>A0A0A0N7V4_STRRN</name>
<dbReference type="AlphaFoldDB" id="A0A0A0N7V4"/>
<dbReference type="RefSeq" id="WP_020865486.1">
    <property type="nucleotide sequence ID" value="NC_022785.1"/>
</dbReference>
<dbReference type="SUPFAM" id="SSF52540">
    <property type="entry name" value="P-loop containing nucleoside triphosphate hydrolases"/>
    <property type="match status" value="1"/>
</dbReference>
<keyword evidence="3" id="KW-1003">Cell membrane</keyword>
<organism evidence="13 14">
    <name type="scientific">Streptomyces rapamycinicus (strain ATCC 29253 / DSM 41530 / NRRL 5491 / AYB-994)</name>
    <name type="common">Streptomyces hygroscopicus (strain ATCC 29253)</name>
    <dbReference type="NCBI Taxonomy" id="1343740"/>
    <lineage>
        <taxon>Bacteria</taxon>
        <taxon>Bacillati</taxon>
        <taxon>Actinomycetota</taxon>
        <taxon>Actinomycetes</taxon>
        <taxon>Kitasatosporales</taxon>
        <taxon>Streptomycetaceae</taxon>
        <taxon>Streptomyces</taxon>
        <taxon>Streptomyces violaceusniger group</taxon>
    </lineage>
</organism>
<proteinExistence type="predicted"/>
<feature type="transmembrane region" description="Helical" evidence="10">
    <location>
        <begin position="267"/>
        <end position="283"/>
    </location>
</feature>
<dbReference type="STRING" id="1343740.M271_02270"/>
<accession>A0A0A0N7V4</accession>
<dbReference type="Gene3D" id="3.40.50.300">
    <property type="entry name" value="P-loop containing nucleotide triphosphate hydrolases"/>
    <property type="match status" value="1"/>
</dbReference>
<evidence type="ECO:0000256" key="2">
    <source>
        <dbReference type="ARBA" id="ARBA00022448"/>
    </source>
</evidence>
<dbReference type="Pfam" id="PF00664">
    <property type="entry name" value="ABC_membrane"/>
    <property type="match status" value="1"/>
</dbReference>
<dbReference type="FunFam" id="3.40.50.300:FF:001001">
    <property type="entry name" value="Multidrug ABC transporter ATP-binding protein"/>
    <property type="match status" value="1"/>
</dbReference>
<dbReference type="CDD" id="cd07346">
    <property type="entry name" value="ABC_6TM_exporters"/>
    <property type="match status" value="1"/>
</dbReference>
<dbReference type="Gene3D" id="1.20.1560.10">
    <property type="entry name" value="ABC transporter type 1, transmembrane domain"/>
    <property type="match status" value="1"/>
</dbReference>
<dbReference type="GO" id="GO:0005886">
    <property type="term" value="C:plasma membrane"/>
    <property type="evidence" value="ECO:0007669"/>
    <property type="project" value="UniProtKB-SubCell"/>
</dbReference>
<evidence type="ECO:0000259" key="12">
    <source>
        <dbReference type="PROSITE" id="PS50929"/>
    </source>
</evidence>
<evidence type="ECO:0000256" key="9">
    <source>
        <dbReference type="ARBA" id="ARBA00023136"/>
    </source>
</evidence>
<evidence type="ECO:0000256" key="6">
    <source>
        <dbReference type="ARBA" id="ARBA00022741"/>
    </source>
</evidence>
<feature type="domain" description="ABC transporter" evidence="11">
    <location>
        <begin position="355"/>
        <end position="590"/>
    </location>
</feature>
<feature type="transmembrane region" description="Helical" evidence="10">
    <location>
        <begin position="72"/>
        <end position="98"/>
    </location>
</feature>
<dbReference type="InterPro" id="IPR036640">
    <property type="entry name" value="ABC1_TM_sf"/>
</dbReference>
<dbReference type="InterPro" id="IPR027417">
    <property type="entry name" value="P-loop_NTPase"/>
</dbReference>
<sequence length="595" mass="62077">MSTTDARVTPATLRTATGRVAIRWVTAHCREMPWLTAATVLTTVAGAALQVLPVLLLGRVVDGVVEGEPRSALVTIGVLMGAAALLGAAATAVSTYLIGRLGADLLAGLREGAVRAVLGMPSARIEQVGRGDVLSRVGDDVAVLSKGIRTAVPTVFSAGVLVLIATAGMFGLDWRLGLAGAGALPAYALALRWYLPRSAPLYQKQRAAQADRAQALISGLNGIDTVRAYRLEGAFREQVTSESWRVRDFGIEVFRFFGRFVGRENRAEFIGLVLIIVVGYALLEADAASLGEVSSAPLMFHRLFTPLGSIMFTFDEAQKSGASLTRLVGVVGEAAQDRLVGEAATAPVDAARYPVTVRGLTFRYPGAEDPVLRDVSLTIPAGGSLALVGATGAGKTTLAALIAGIGTPQSGSVRIGPTDLAGLDEAGARAMVSILTQDTYVFSGPLADDLRLAAPEATDAELMDALRTVGADGWVDALPEGLNTMVGEGGERLDVTKVAQIALARLVLARSPVVVLDESTAEAGSEGAAELERAVLAACSGRTTLLVAHRLTQAMAADRIAVLDAGRVVEQGTHEELVALGGRYARLWRAWREGS</sequence>
<keyword evidence="4" id="KW-0997">Cell inner membrane</keyword>
<feature type="transmembrane region" description="Helical" evidence="10">
    <location>
        <begin position="32"/>
        <end position="52"/>
    </location>
</feature>
<dbReference type="GO" id="GO:0015421">
    <property type="term" value="F:ABC-type oligopeptide transporter activity"/>
    <property type="evidence" value="ECO:0007669"/>
    <property type="project" value="TreeGrafter"/>
</dbReference>
<keyword evidence="5 10" id="KW-0812">Transmembrane</keyword>
<evidence type="ECO:0000256" key="5">
    <source>
        <dbReference type="ARBA" id="ARBA00022692"/>
    </source>
</evidence>
<feature type="domain" description="ABC transmembrane type-1" evidence="12">
    <location>
        <begin position="37"/>
        <end position="319"/>
    </location>
</feature>